<dbReference type="Pfam" id="PF08332">
    <property type="entry name" value="CaMKII_AD"/>
    <property type="match status" value="1"/>
</dbReference>
<accession>A0A5E4W3B3</accession>
<proteinExistence type="predicted"/>
<keyword evidence="1" id="KW-0732">Signal</keyword>
<keyword evidence="4" id="KW-1185">Reference proteome</keyword>
<dbReference type="GO" id="GO:0005516">
    <property type="term" value="F:calmodulin binding"/>
    <property type="evidence" value="ECO:0007669"/>
    <property type="project" value="InterPro"/>
</dbReference>
<dbReference type="EMBL" id="CABPRZ010000011">
    <property type="protein sequence ID" value="VVE18074.1"/>
    <property type="molecule type" value="Genomic_DNA"/>
</dbReference>
<organism evidence="3 4">
    <name type="scientific">Pandoraea terrae</name>
    <dbReference type="NCBI Taxonomy" id="1537710"/>
    <lineage>
        <taxon>Bacteria</taxon>
        <taxon>Pseudomonadati</taxon>
        <taxon>Pseudomonadota</taxon>
        <taxon>Betaproteobacteria</taxon>
        <taxon>Burkholderiales</taxon>
        <taxon>Burkholderiaceae</taxon>
        <taxon>Pandoraea</taxon>
    </lineage>
</organism>
<evidence type="ECO:0000259" key="2">
    <source>
        <dbReference type="Pfam" id="PF08332"/>
    </source>
</evidence>
<feature type="domain" description="Calcium/calmodulin-dependent protein kinase II association-domain" evidence="2">
    <location>
        <begin position="32"/>
        <end position="148"/>
    </location>
</feature>
<name>A0A5E4W3B3_9BURK</name>
<dbReference type="RefSeq" id="WP_150697753.1">
    <property type="nucleotide sequence ID" value="NZ_CABPRZ010000011.1"/>
</dbReference>
<dbReference type="InterPro" id="IPR016887">
    <property type="entry name" value="UCP028470_steroid_isom-rel"/>
</dbReference>
<dbReference type="AlphaFoldDB" id="A0A5E4W3B3"/>
<dbReference type="Proteomes" id="UP000414233">
    <property type="component" value="Unassembled WGS sequence"/>
</dbReference>
<protein>
    <recommendedName>
        <fullName evidence="2">Calcium/calmodulin-dependent protein kinase II association-domain domain-containing protein</fullName>
    </recommendedName>
</protein>
<gene>
    <name evidence="3" type="ORF">PTE30175_02901</name>
</gene>
<evidence type="ECO:0000256" key="1">
    <source>
        <dbReference type="SAM" id="SignalP"/>
    </source>
</evidence>
<reference evidence="3 4" key="1">
    <citation type="submission" date="2019-08" db="EMBL/GenBank/DDBJ databases">
        <authorList>
            <person name="Peeters C."/>
        </authorList>
    </citation>
    <scope>NUCLEOTIDE SEQUENCE [LARGE SCALE GENOMIC DNA]</scope>
    <source>
        <strain evidence="3 4">LMG 30175</strain>
    </source>
</reference>
<feature type="signal peptide" evidence="1">
    <location>
        <begin position="1"/>
        <end position="19"/>
    </location>
</feature>
<dbReference type="InterPro" id="IPR032710">
    <property type="entry name" value="NTF2-like_dom_sf"/>
</dbReference>
<feature type="chain" id="PRO_5022900454" description="Calcium/calmodulin-dependent protein kinase II association-domain domain-containing protein" evidence="1">
    <location>
        <begin position="20"/>
        <end position="152"/>
    </location>
</feature>
<dbReference type="OrthoDB" id="953853at2"/>
<sequence length="152" mass="16960">MKLLLSAVLGLTAAAPAFAQYETCRQIEEKQAEALFDRWNDSLKTGDPERVVANYAHQSMLLPTLSNAPRLTPESKADYFKHFLAKKPVGTIDMRSILIGCNTVLDTGLYTFKFDDGAKVAARYTFTYQWEPSVGKWLITSHHSSAQPESSD</sequence>
<dbReference type="SUPFAM" id="SSF54427">
    <property type="entry name" value="NTF2-like"/>
    <property type="match status" value="1"/>
</dbReference>
<evidence type="ECO:0000313" key="3">
    <source>
        <dbReference type="EMBL" id="VVE18074.1"/>
    </source>
</evidence>
<dbReference type="InterPro" id="IPR013543">
    <property type="entry name" value="Ca/CaM-dep_prot_kinase-assoc"/>
</dbReference>
<dbReference type="Gene3D" id="3.10.450.50">
    <property type="match status" value="1"/>
</dbReference>
<dbReference type="GO" id="GO:0004683">
    <property type="term" value="F:calcium/calmodulin-dependent protein kinase activity"/>
    <property type="evidence" value="ECO:0007669"/>
    <property type="project" value="InterPro"/>
</dbReference>
<dbReference type="PIRSF" id="PIRSF028470">
    <property type="entry name" value="UCP028470"/>
    <property type="match status" value="1"/>
</dbReference>
<evidence type="ECO:0000313" key="4">
    <source>
        <dbReference type="Proteomes" id="UP000414233"/>
    </source>
</evidence>